<feature type="transmembrane region" description="Helical" evidence="5">
    <location>
        <begin position="34"/>
        <end position="53"/>
    </location>
</feature>
<evidence type="ECO:0000256" key="6">
    <source>
        <dbReference type="RuleBase" id="RU000320"/>
    </source>
</evidence>
<evidence type="ECO:0000256" key="3">
    <source>
        <dbReference type="ARBA" id="ARBA00022989"/>
    </source>
</evidence>
<keyword evidence="5" id="KW-1278">Translocase</keyword>
<sequence length="478" mass="52192">MTYLQFLALLPFMVLAMAAVVVILLIAFRASHTVIQVTGFVMMCGVVLAMWFVRDTLPREIPPLLVVDGMAALFTGLIIFSVLVVGLLSYIYFEEREENPKEYYILLFLATLGSAILTISRHFVSFFIGLELLSVSLYALIAYLRNRNNAVEAGVKYLVLAALSSAFLLFGMALIYMETGSMEFTAIAKALDAGGASVLFIMGLGLIVVAIGFKLALVPFHLWAADVYQGAPAPVTAFIATVSKIGVFAVLVRFALAIHLQQNTLAVTIFTVIAIACMIVGNVLALMQQNVKRLLAYSSIAHFGYLLVAFLSGNAGVGAGVFYLLAYSITLLAAFGIITLLSTRRRDADELSGYRGLFWRSPLMAAIFTVALFSLAGIPLTAGFPAKFFILTAGVQQHMWLLAVVLVLTSVMGLFYYLRIISTLFAAPPITPLKERTLHPFFYFATTASLVVLMVLLGYLGVYPSFIVENVREFLLIH</sequence>
<feature type="transmembrane region" description="Helical" evidence="5">
    <location>
        <begin position="103"/>
        <end position="120"/>
    </location>
</feature>
<keyword evidence="5" id="KW-1003">Cell membrane</keyword>
<dbReference type="GO" id="GO:0005886">
    <property type="term" value="C:plasma membrane"/>
    <property type="evidence" value="ECO:0007669"/>
    <property type="project" value="UniProtKB-SubCell"/>
</dbReference>
<name>A0A1V9FMS6_9BACT</name>
<dbReference type="EMBL" id="LVYD01000075">
    <property type="protein sequence ID" value="OQP59640.1"/>
    <property type="molecule type" value="Genomic_DNA"/>
</dbReference>
<proteinExistence type="inferred from homology"/>
<evidence type="ECO:0000256" key="5">
    <source>
        <dbReference type="HAMAP-Rule" id="MF_00445"/>
    </source>
</evidence>
<feature type="transmembrane region" description="Helical" evidence="5">
    <location>
        <begin position="197"/>
        <end position="223"/>
    </location>
</feature>
<dbReference type="AlphaFoldDB" id="A0A1V9FMS6"/>
<dbReference type="GO" id="GO:0042773">
    <property type="term" value="P:ATP synthesis coupled electron transport"/>
    <property type="evidence" value="ECO:0007669"/>
    <property type="project" value="InterPro"/>
</dbReference>
<dbReference type="EC" id="7.1.1.-" evidence="5"/>
<feature type="transmembrane region" description="Helical" evidence="5">
    <location>
        <begin position="398"/>
        <end position="420"/>
    </location>
</feature>
<gene>
    <name evidence="5" type="primary">nuoN</name>
    <name evidence="8" type="ORF">A3860_36800</name>
</gene>
<dbReference type="HAMAP" id="MF_00445">
    <property type="entry name" value="NDH1_NuoN_1"/>
    <property type="match status" value="1"/>
</dbReference>
<feature type="transmembrane region" description="Helical" evidence="5">
    <location>
        <begin position="235"/>
        <end position="258"/>
    </location>
</feature>
<dbReference type="InterPro" id="IPR001750">
    <property type="entry name" value="ND/Mrp_TM"/>
</dbReference>
<keyword evidence="5" id="KW-0813">Transport</keyword>
<evidence type="ECO:0000256" key="4">
    <source>
        <dbReference type="ARBA" id="ARBA00023136"/>
    </source>
</evidence>
<feature type="transmembrane region" description="Helical" evidence="5">
    <location>
        <begin position="264"/>
        <end position="287"/>
    </location>
</feature>
<dbReference type="GO" id="GO:0050136">
    <property type="term" value="F:NADH dehydrogenase (quinone) (non-electrogenic) activity"/>
    <property type="evidence" value="ECO:0007669"/>
    <property type="project" value="UniProtKB-UniRule"/>
</dbReference>
<comment type="function">
    <text evidence="5">NDH-1 shuttles electrons from NADH, via FMN and iron-sulfur (Fe-S) centers, to quinones in the respiratory chain. The immediate electron acceptor for the enzyme in this species is believed to be a menaquinone. Couples the redox reaction to proton translocation (for every two electrons transferred, four hydrogen ions are translocated across the cytoplasmic membrane), and thus conserves the redox energy in a proton gradient.</text>
</comment>
<feature type="transmembrane region" description="Helical" evidence="5">
    <location>
        <begin position="441"/>
        <end position="462"/>
    </location>
</feature>
<evidence type="ECO:0000256" key="2">
    <source>
        <dbReference type="ARBA" id="ARBA00022692"/>
    </source>
</evidence>
<keyword evidence="3 5" id="KW-1133">Transmembrane helix</keyword>
<feature type="transmembrane region" description="Helical" evidence="5">
    <location>
        <begin position="321"/>
        <end position="342"/>
    </location>
</feature>
<feature type="transmembrane region" description="Helical" evidence="5">
    <location>
        <begin position="294"/>
        <end position="315"/>
    </location>
</feature>
<dbReference type="Pfam" id="PF00361">
    <property type="entry name" value="Proton_antipo_M"/>
    <property type="match status" value="1"/>
</dbReference>
<dbReference type="PANTHER" id="PTHR22773">
    <property type="entry name" value="NADH DEHYDROGENASE"/>
    <property type="match status" value="1"/>
</dbReference>
<dbReference type="STRING" id="1703345.A3860_36800"/>
<evidence type="ECO:0000313" key="8">
    <source>
        <dbReference type="EMBL" id="OQP59640.1"/>
    </source>
</evidence>
<dbReference type="GO" id="GO:0048038">
    <property type="term" value="F:quinone binding"/>
    <property type="evidence" value="ECO:0007669"/>
    <property type="project" value="UniProtKB-KW"/>
</dbReference>
<accession>A0A1V9FMS6</accession>
<dbReference type="RefSeq" id="WP_081154484.1">
    <property type="nucleotide sequence ID" value="NZ_LVYD01000075.1"/>
</dbReference>
<comment type="subunit">
    <text evidence="5">NDH-1 is composed of 14 different subunits. Subunits NuoA, H, J, K, L, M, N constitute the membrane sector of the complex.</text>
</comment>
<keyword evidence="5" id="KW-0874">Quinone</keyword>
<dbReference type="Proteomes" id="UP000192796">
    <property type="component" value="Unassembled WGS sequence"/>
</dbReference>
<dbReference type="GO" id="GO:0008137">
    <property type="term" value="F:NADH dehydrogenase (ubiquinone) activity"/>
    <property type="evidence" value="ECO:0007669"/>
    <property type="project" value="InterPro"/>
</dbReference>
<evidence type="ECO:0000259" key="7">
    <source>
        <dbReference type="Pfam" id="PF00361"/>
    </source>
</evidence>
<keyword evidence="5" id="KW-0520">NAD</keyword>
<comment type="similarity">
    <text evidence="5">Belongs to the complex I subunit 2 family.</text>
</comment>
<dbReference type="GO" id="GO:0012505">
    <property type="term" value="C:endomembrane system"/>
    <property type="evidence" value="ECO:0007669"/>
    <property type="project" value="UniProtKB-SubCell"/>
</dbReference>
<keyword evidence="9" id="KW-1185">Reference proteome</keyword>
<feature type="domain" description="NADH:quinone oxidoreductase/Mrp antiporter transmembrane" evidence="7">
    <location>
        <begin position="120"/>
        <end position="412"/>
    </location>
</feature>
<dbReference type="OrthoDB" id="9811718at2"/>
<feature type="transmembrane region" description="Helical" evidence="5">
    <location>
        <begin position="126"/>
        <end position="145"/>
    </location>
</feature>
<evidence type="ECO:0000256" key="1">
    <source>
        <dbReference type="ARBA" id="ARBA00004127"/>
    </source>
</evidence>
<feature type="transmembrane region" description="Helical" evidence="5">
    <location>
        <begin position="6"/>
        <end position="27"/>
    </location>
</feature>
<feature type="transmembrane region" description="Helical" evidence="5">
    <location>
        <begin position="157"/>
        <end position="177"/>
    </location>
</feature>
<feature type="transmembrane region" description="Helical" evidence="5">
    <location>
        <begin position="363"/>
        <end position="386"/>
    </location>
</feature>
<comment type="catalytic activity">
    <reaction evidence="5">
        <text>a quinone + NADH + 5 H(+)(in) = a quinol + NAD(+) + 4 H(+)(out)</text>
        <dbReference type="Rhea" id="RHEA:57888"/>
        <dbReference type="ChEBI" id="CHEBI:15378"/>
        <dbReference type="ChEBI" id="CHEBI:24646"/>
        <dbReference type="ChEBI" id="CHEBI:57540"/>
        <dbReference type="ChEBI" id="CHEBI:57945"/>
        <dbReference type="ChEBI" id="CHEBI:132124"/>
    </reaction>
</comment>
<dbReference type="NCBIfam" id="TIGR01770">
    <property type="entry name" value="NDH_I_N"/>
    <property type="match status" value="1"/>
</dbReference>
<comment type="subcellular location">
    <subcellularLocation>
        <location evidence="5">Cell membrane</location>
        <topology evidence="5">Multi-pass membrane protein</topology>
    </subcellularLocation>
    <subcellularLocation>
        <location evidence="1">Endomembrane system</location>
        <topology evidence="1">Multi-pass membrane protein</topology>
    </subcellularLocation>
    <subcellularLocation>
        <location evidence="6">Membrane</location>
        <topology evidence="6">Multi-pass membrane protein</topology>
    </subcellularLocation>
</comment>
<keyword evidence="4 5" id="KW-0472">Membrane</keyword>
<organism evidence="8 9">
    <name type="scientific">Niastella vici</name>
    <dbReference type="NCBI Taxonomy" id="1703345"/>
    <lineage>
        <taxon>Bacteria</taxon>
        <taxon>Pseudomonadati</taxon>
        <taxon>Bacteroidota</taxon>
        <taxon>Chitinophagia</taxon>
        <taxon>Chitinophagales</taxon>
        <taxon>Chitinophagaceae</taxon>
        <taxon>Niastella</taxon>
    </lineage>
</organism>
<protein>
    <recommendedName>
        <fullName evidence="5">NADH-quinone oxidoreductase subunit N</fullName>
        <ecNumber evidence="5">7.1.1.-</ecNumber>
    </recommendedName>
    <alternativeName>
        <fullName evidence="5">NADH dehydrogenase I subunit N</fullName>
    </alternativeName>
    <alternativeName>
        <fullName evidence="5">NDH-1 subunit N</fullName>
    </alternativeName>
</protein>
<keyword evidence="2 5" id="KW-0812">Transmembrane</keyword>
<evidence type="ECO:0000313" key="9">
    <source>
        <dbReference type="Proteomes" id="UP000192796"/>
    </source>
</evidence>
<comment type="caution">
    <text evidence="8">The sequence shown here is derived from an EMBL/GenBank/DDBJ whole genome shotgun (WGS) entry which is preliminary data.</text>
</comment>
<feature type="transmembrane region" description="Helical" evidence="5">
    <location>
        <begin position="65"/>
        <end position="91"/>
    </location>
</feature>
<dbReference type="InterPro" id="IPR010096">
    <property type="entry name" value="NADH-Q_OxRdtase_suN/2"/>
</dbReference>
<reference evidence="8 9" key="1">
    <citation type="submission" date="2016-03" db="EMBL/GenBank/DDBJ databases">
        <title>Niastella vici sp. nov., isolated from farmland soil.</title>
        <authorList>
            <person name="Chen L."/>
            <person name="Wang D."/>
            <person name="Yang S."/>
            <person name="Wang G."/>
        </authorList>
    </citation>
    <scope>NUCLEOTIDE SEQUENCE [LARGE SCALE GENOMIC DNA]</scope>
    <source>
        <strain evidence="8 9">DJ57</strain>
    </source>
</reference>